<feature type="domain" description="Fibronectin type-III" evidence="2">
    <location>
        <begin position="120"/>
        <end position="218"/>
    </location>
</feature>
<organism evidence="3 4">
    <name type="scientific">Vicingus serpentipes</name>
    <dbReference type="NCBI Taxonomy" id="1926625"/>
    <lineage>
        <taxon>Bacteria</taxon>
        <taxon>Pseudomonadati</taxon>
        <taxon>Bacteroidota</taxon>
        <taxon>Flavobacteriia</taxon>
        <taxon>Flavobacteriales</taxon>
        <taxon>Vicingaceae</taxon>
        <taxon>Vicingus</taxon>
    </lineage>
</organism>
<protein>
    <submittedName>
        <fullName evidence="3">Gliding motility-associated C-terminal domain-containing protein</fullName>
    </submittedName>
</protein>
<evidence type="ECO:0000256" key="1">
    <source>
        <dbReference type="SAM" id="SignalP"/>
    </source>
</evidence>
<evidence type="ECO:0000313" key="4">
    <source>
        <dbReference type="Proteomes" id="UP000321721"/>
    </source>
</evidence>
<sequence length="517" mass="57808">MRYLIFILFSCILFSRGFSQCAVGNIPDPIIVDSVSVLPNGDVVISWQPSVFPDLVKYQVVILDPITSNIVIIDSVSAGTTTFTIPFNLTLAFNVNASDITSNDFAIRVRDNCNNLSLALPESFNNTIFLEHNIDICSSSAILRWNAYDDFQSGTNVMYEIFMSVNGGIYNSVGTTSSLTYNYAGLNKGDNYQFFVKAIENNGAGPFASSSNVIDVSGNFLIEPNFLYEYTATVIDSSHIQIYFYADTAADISEYIVKRALANSHVYTTIATITDFSGMNPLIQYDDYEVEANNFSYFYQIYSVNTCGDLQLISNEGRTIKLIIENNNVMAKNTLTWNWYEGWLGGVNKYEIYRSESGNFNFELVTSISSAGDEIMTFEDDVSNLTEGTGEFCYKIKAIENNVAHVGNLPFANSFSNEVCVKHTPLIYIPNAFNPSWTANTTFKPSAILFDFTSYSFIIYDRWGQKVFETTEYEEAWNGKFNNSGASLPTGTYIYVLKLLSSNGEEFTKRGMVTIVQ</sequence>
<reference evidence="3 4" key="1">
    <citation type="submission" date="2019-08" db="EMBL/GenBank/DDBJ databases">
        <title>Genome of Vicingus serpentipes NCIMB 15042.</title>
        <authorList>
            <person name="Bowman J.P."/>
        </authorList>
    </citation>
    <scope>NUCLEOTIDE SEQUENCE [LARGE SCALE GENOMIC DNA]</scope>
    <source>
        <strain evidence="3 4">NCIMB 15042</strain>
    </source>
</reference>
<dbReference type="PROSITE" id="PS50853">
    <property type="entry name" value="FN3"/>
    <property type="match status" value="1"/>
</dbReference>
<dbReference type="Proteomes" id="UP000321721">
    <property type="component" value="Unassembled WGS sequence"/>
</dbReference>
<dbReference type="RefSeq" id="WP_147101323.1">
    <property type="nucleotide sequence ID" value="NZ_VOOS01000005.1"/>
</dbReference>
<dbReference type="OrthoDB" id="1123245at2"/>
<proteinExistence type="predicted"/>
<dbReference type="InterPro" id="IPR003961">
    <property type="entry name" value="FN3_dom"/>
</dbReference>
<dbReference type="EMBL" id="VOOS01000005">
    <property type="protein sequence ID" value="TXB64232.1"/>
    <property type="molecule type" value="Genomic_DNA"/>
</dbReference>
<keyword evidence="4" id="KW-1185">Reference proteome</keyword>
<dbReference type="InterPro" id="IPR013783">
    <property type="entry name" value="Ig-like_fold"/>
</dbReference>
<dbReference type="SUPFAM" id="SSF49265">
    <property type="entry name" value="Fibronectin type III"/>
    <property type="match status" value="1"/>
</dbReference>
<gene>
    <name evidence="3" type="ORF">FRY74_10590</name>
</gene>
<name>A0A5C6RSF0_9FLAO</name>
<comment type="caution">
    <text evidence="3">The sequence shown here is derived from an EMBL/GenBank/DDBJ whole genome shotgun (WGS) entry which is preliminary data.</text>
</comment>
<feature type="signal peptide" evidence="1">
    <location>
        <begin position="1"/>
        <end position="21"/>
    </location>
</feature>
<evidence type="ECO:0000313" key="3">
    <source>
        <dbReference type="EMBL" id="TXB64232.1"/>
    </source>
</evidence>
<accession>A0A5C6RSF0</accession>
<feature type="chain" id="PRO_5022753194" evidence="1">
    <location>
        <begin position="22"/>
        <end position="517"/>
    </location>
</feature>
<keyword evidence="1" id="KW-0732">Signal</keyword>
<dbReference type="Gene3D" id="2.60.40.10">
    <property type="entry name" value="Immunoglobulins"/>
    <property type="match status" value="2"/>
</dbReference>
<dbReference type="AlphaFoldDB" id="A0A5C6RSF0"/>
<evidence type="ECO:0000259" key="2">
    <source>
        <dbReference type="PROSITE" id="PS50853"/>
    </source>
</evidence>
<dbReference type="Pfam" id="PF13585">
    <property type="entry name" value="CHU_C"/>
    <property type="match status" value="1"/>
</dbReference>
<dbReference type="InterPro" id="IPR036116">
    <property type="entry name" value="FN3_sf"/>
</dbReference>